<keyword evidence="9" id="KW-1185">Reference proteome</keyword>
<dbReference type="GO" id="GO:0000278">
    <property type="term" value="P:mitotic cell cycle"/>
    <property type="evidence" value="ECO:0007669"/>
    <property type="project" value="TreeGrafter"/>
</dbReference>
<accession>A0A9D4H8K3</accession>
<dbReference type="Gene3D" id="1.20.120.1900">
    <property type="entry name" value="Gamma-tubulin complex, C-terminal domain"/>
    <property type="match status" value="1"/>
</dbReference>
<evidence type="ECO:0000313" key="9">
    <source>
        <dbReference type="Proteomes" id="UP000828390"/>
    </source>
</evidence>
<dbReference type="PANTHER" id="PTHR19302">
    <property type="entry name" value="GAMMA TUBULIN COMPLEX PROTEIN"/>
    <property type="match status" value="1"/>
</dbReference>
<dbReference type="GO" id="GO:0051225">
    <property type="term" value="P:spindle assembly"/>
    <property type="evidence" value="ECO:0007669"/>
    <property type="project" value="TreeGrafter"/>
</dbReference>
<dbReference type="InterPro" id="IPR040457">
    <property type="entry name" value="GCP_C"/>
</dbReference>
<evidence type="ECO:0000313" key="8">
    <source>
        <dbReference type="EMBL" id="KAH3830262.1"/>
    </source>
</evidence>
<comment type="similarity">
    <text evidence="2 6">Belongs to the TUBGCP family.</text>
</comment>
<dbReference type="GO" id="GO:0031122">
    <property type="term" value="P:cytoplasmic microtubule organization"/>
    <property type="evidence" value="ECO:0007669"/>
    <property type="project" value="TreeGrafter"/>
</dbReference>
<protein>
    <recommendedName>
        <fullName evidence="6">Gamma-tubulin complex component</fullName>
    </recommendedName>
</protein>
<reference evidence="8" key="1">
    <citation type="journal article" date="2019" name="bioRxiv">
        <title>The Genome of the Zebra Mussel, Dreissena polymorpha: A Resource for Invasive Species Research.</title>
        <authorList>
            <person name="McCartney M.A."/>
            <person name="Auch B."/>
            <person name="Kono T."/>
            <person name="Mallez S."/>
            <person name="Zhang Y."/>
            <person name="Obille A."/>
            <person name="Becker A."/>
            <person name="Abrahante J.E."/>
            <person name="Garbe J."/>
            <person name="Badalamenti J.P."/>
            <person name="Herman A."/>
            <person name="Mangelson H."/>
            <person name="Liachko I."/>
            <person name="Sullivan S."/>
            <person name="Sone E.D."/>
            <person name="Koren S."/>
            <person name="Silverstein K.A.T."/>
            <person name="Beckman K.B."/>
            <person name="Gohl D.M."/>
        </authorList>
    </citation>
    <scope>NUCLEOTIDE SEQUENCE</scope>
    <source>
        <strain evidence="8">Duluth1</strain>
        <tissue evidence="8">Whole animal</tissue>
    </source>
</reference>
<evidence type="ECO:0000256" key="2">
    <source>
        <dbReference type="ARBA" id="ARBA00010337"/>
    </source>
</evidence>
<keyword evidence="3 6" id="KW-0963">Cytoplasm</keyword>
<dbReference type="GO" id="GO:0051011">
    <property type="term" value="F:microtubule minus-end binding"/>
    <property type="evidence" value="ECO:0007669"/>
    <property type="project" value="TreeGrafter"/>
</dbReference>
<dbReference type="GO" id="GO:0007020">
    <property type="term" value="P:microtubule nucleation"/>
    <property type="evidence" value="ECO:0007669"/>
    <property type="project" value="InterPro"/>
</dbReference>
<dbReference type="GO" id="GO:0051321">
    <property type="term" value="P:meiotic cell cycle"/>
    <property type="evidence" value="ECO:0007669"/>
    <property type="project" value="TreeGrafter"/>
</dbReference>
<gene>
    <name evidence="8" type="ORF">DPMN_103503</name>
</gene>
<dbReference type="PANTHER" id="PTHR19302:SF27">
    <property type="entry name" value="GAMMA-TUBULIN COMPLEX COMPONENT 4"/>
    <property type="match status" value="1"/>
</dbReference>
<dbReference type="AlphaFoldDB" id="A0A9D4H8K3"/>
<keyword evidence="4 6" id="KW-0493">Microtubule</keyword>
<dbReference type="GO" id="GO:0000922">
    <property type="term" value="C:spindle pole"/>
    <property type="evidence" value="ECO:0007669"/>
    <property type="project" value="InterPro"/>
</dbReference>
<comment type="caution">
    <text evidence="8">The sequence shown here is derived from an EMBL/GenBank/DDBJ whole genome shotgun (WGS) entry which is preliminary data.</text>
</comment>
<dbReference type="GO" id="GO:0000930">
    <property type="term" value="C:gamma-tubulin complex"/>
    <property type="evidence" value="ECO:0007669"/>
    <property type="project" value="TreeGrafter"/>
</dbReference>
<dbReference type="InterPro" id="IPR042241">
    <property type="entry name" value="GCP_C_sf"/>
</dbReference>
<comment type="subcellular location">
    <subcellularLocation>
        <location evidence="1 6">Cytoplasm</location>
        <location evidence="1 6">Cytoskeleton</location>
        <location evidence="1 6">Microtubule organizing center</location>
    </subcellularLocation>
</comment>
<dbReference type="Proteomes" id="UP000828390">
    <property type="component" value="Unassembled WGS sequence"/>
</dbReference>
<evidence type="ECO:0000256" key="1">
    <source>
        <dbReference type="ARBA" id="ARBA00004267"/>
    </source>
</evidence>
<proteinExistence type="inferred from homology"/>
<organism evidence="8 9">
    <name type="scientific">Dreissena polymorpha</name>
    <name type="common">Zebra mussel</name>
    <name type="synonym">Mytilus polymorpha</name>
    <dbReference type="NCBI Taxonomy" id="45954"/>
    <lineage>
        <taxon>Eukaryota</taxon>
        <taxon>Metazoa</taxon>
        <taxon>Spiralia</taxon>
        <taxon>Lophotrochozoa</taxon>
        <taxon>Mollusca</taxon>
        <taxon>Bivalvia</taxon>
        <taxon>Autobranchia</taxon>
        <taxon>Heteroconchia</taxon>
        <taxon>Euheterodonta</taxon>
        <taxon>Imparidentia</taxon>
        <taxon>Neoheterodontei</taxon>
        <taxon>Myida</taxon>
        <taxon>Dreissenoidea</taxon>
        <taxon>Dreissenidae</taxon>
        <taxon>Dreissena</taxon>
    </lineage>
</organism>
<reference evidence="8" key="2">
    <citation type="submission" date="2020-11" db="EMBL/GenBank/DDBJ databases">
        <authorList>
            <person name="McCartney M.A."/>
            <person name="Auch B."/>
            <person name="Kono T."/>
            <person name="Mallez S."/>
            <person name="Becker A."/>
            <person name="Gohl D.M."/>
            <person name="Silverstein K.A.T."/>
            <person name="Koren S."/>
            <person name="Bechman K.B."/>
            <person name="Herman A."/>
            <person name="Abrahante J.E."/>
            <person name="Garbe J."/>
        </authorList>
    </citation>
    <scope>NUCLEOTIDE SEQUENCE</scope>
    <source>
        <strain evidence="8">Duluth1</strain>
        <tissue evidence="8">Whole animal</tissue>
    </source>
</reference>
<evidence type="ECO:0000259" key="7">
    <source>
        <dbReference type="Pfam" id="PF04130"/>
    </source>
</evidence>
<dbReference type="InterPro" id="IPR007259">
    <property type="entry name" value="GCP"/>
</dbReference>
<sequence>MSRKQANKDRNETAKWQLRNHLSFLIDNLQYYLQVDVIESQYGVLVDKIENTRDYEAVKVAHDHFLSALLAQSFVHMKAVAICLYEILDQCSVFSGLVGRCETPMSHRDTSQLETITKNLQRQTSLLFKMLSSVRTNSSSPHLAQLLLRLDFNKYFSISGGQFGSL</sequence>
<feature type="domain" description="Gamma tubulin complex component C-terminal" evidence="7">
    <location>
        <begin position="5"/>
        <end position="156"/>
    </location>
</feature>
<dbReference type="Pfam" id="PF04130">
    <property type="entry name" value="GCP_C_terminal"/>
    <property type="match status" value="1"/>
</dbReference>
<keyword evidence="5 6" id="KW-0206">Cytoskeleton</keyword>
<dbReference type="GO" id="GO:0043015">
    <property type="term" value="F:gamma-tubulin binding"/>
    <property type="evidence" value="ECO:0007669"/>
    <property type="project" value="InterPro"/>
</dbReference>
<dbReference type="GO" id="GO:0005874">
    <property type="term" value="C:microtubule"/>
    <property type="evidence" value="ECO:0007669"/>
    <property type="project" value="UniProtKB-KW"/>
</dbReference>
<evidence type="ECO:0000256" key="6">
    <source>
        <dbReference type="RuleBase" id="RU363050"/>
    </source>
</evidence>
<evidence type="ECO:0000256" key="5">
    <source>
        <dbReference type="ARBA" id="ARBA00023212"/>
    </source>
</evidence>
<name>A0A9D4H8K3_DREPO</name>
<dbReference type="EMBL" id="JAIWYP010000004">
    <property type="protein sequence ID" value="KAH3830262.1"/>
    <property type="molecule type" value="Genomic_DNA"/>
</dbReference>
<evidence type="ECO:0000256" key="4">
    <source>
        <dbReference type="ARBA" id="ARBA00022701"/>
    </source>
</evidence>
<evidence type="ECO:0000256" key="3">
    <source>
        <dbReference type="ARBA" id="ARBA00022490"/>
    </source>
</evidence>